<dbReference type="PANTHER" id="PTHR30055:SF234">
    <property type="entry name" value="HTH-TYPE TRANSCRIPTIONAL REGULATOR BETI"/>
    <property type="match status" value="1"/>
</dbReference>
<sequence>MARRPGRPRANAEQATGRGTAQDLLDAAAALFCTVGYTSTSTYAIAERAGVRQASMYHHFAGKHAILHELLLGTVRPSLRNAELLARIDAGVPARLWALAAADVELLCAPRDNLGALYFLPELSDERFAPFRALHLALRAGYADLVGQYPGVRGEDVGELSSLAIGLVESVILRRREEPDLRADDVAPRVADAVQRLLGATPAGLAAVRAEGLALRATLPDLGVARFPQNRAARPEN</sequence>
<dbReference type="PRINTS" id="PR00455">
    <property type="entry name" value="HTHTETR"/>
</dbReference>
<dbReference type="AlphaFoldDB" id="A0A512DG62"/>
<feature type="DNA-binding region" description="H-T-H motif" evidence="4">
    <location>
        <begin position="41"/>
        <end position="60"/>
    </location>
</feature>
<dbReference type="GO" id="GO:0000976">
    <property type="term" value="F:transcription cis-regulatory region binding"/>
    <property type="evidence" value="ECO:0007669"/>
    <property type="project" value="TreeGrafter"/>
</dbReference>
<evidence type="ECO:0000313" key="6">
    <source>
        <dbReference type="EMBL" id="GEO35477.1"/>
    </source>
</evidence>
<dbReference type="Pfam" id="PF00440">
    <property type="entry name" value="TetR_N"/>
    <property type="match status" value="1"/>
</dbReference>
<dbReference type="EMBL" id="BJYY01000020">
    <property type="protein sequence ID" value="GEO35477.1"/>
    <property type="molecule type" value="Genomic_DNA"/>
</dbReference>
<gene>
    <name evidence="6" type="ORF">CAE01nite_32020</name>
</gene>
<keyword evidence="2 4" id="KW-0238">DNA-binding</keyword>
<dbReference type="PANTHER" id="PTHR30055">
    <property type="entry name" value="HTH-TYPE TRANSCRIPTIONAL REGULATOR RUTR"/>
    <property type="match status" value="1"/>
</dbReference>
<keyword evidence="1" id="KW-0805">Transcription regulation</keyword>
<evidence type="ECO:0000256" key="4">
    <source>
        <dbReference type="PROSITE-ProRule" id="PRU00335"/>
    </source>
</evidence>
<dbReference type="PROSITE" id="PS50977">
    <property type="entry name" value="HTH_TETR_2"/>
    <property type="match status" value="1"/>
</dbReference>
<dbReference type="SUPFAM" id="SSF46689">
    <property type="entry name" value="Homeodomain-like"/>
    <property type="match status" value="1"/>
</dbReference>
<protein>
    <submittedName>
        <fullName evidence="6">TetR family transcriptional regulator</fullName>
    </submittedName>
</protein>
<dbReference type="InterPro" id="IPR009057">
    <property type="entry name" value="Homeodomain-like_sf"/>
</dbReference>
<dbReference type="GO" id="GO:0003700">
    <property type="term" value="F:DNA-binding transcription factor activity"/>
    <property type="evidence" value="ECO:0007669"/>
    <property type="project" value="TreeGrafter"/>
</dbReference>
<evidence type="ECO:0000256" key="1">
    <source>
        <dbReference type="ARBA" id="ARBA00023015"/>
    </source>
</evidence>
<keyword evidence="3" id="KW-0804">Transcription</keyword>
<dbReference type="RefSeq" id="WP_146906534.1">
    <property type="nucleotide sequence ID" value="NZ_BAAARM010000005.1"/>
</dbReference>
<evidence type="ECO:0000256" key="3">
    <source>
        <dbReference type="ARBA" id="ARBA00023163"/>
    </source>
</evidence>
<dbReference type="Gene3D" id="1.10.357.10">
    <property type="entry name" value="Tetracycline Repressor, domain 2"/>
    <property type="match status" value="1"/>
</dbReference>
<keyword evidence="7" id="KW-1185">Reference proteome</keyword>
<name>A0A512DG62_9CELL</name>
<accession>A0A512DG62</accession>
<dbReference type="Proteomes" id="UP000321181">
    <property type="component" value="Unassembled WGS sequence"/>
</dbReference>
<proteinExistence type="predicted"/>
<dbReference type="InterPro" id="IPR001647">
    <property type="entry name" value="HTH_TetR"/>
</dbReference>
<dbReference type="InterPro" id="IPR050109">
    <property type="entry name" value="HTH-type_TetR-like_transc_reg"/>
</dbReference>
<evidence type="ECO:0000313" key="7">
    <source>
        <dbReference type="Proteomes" id="UP000321181"/>
    </source>
</evidence>
<feature type="domain" description="HTH tetR-type" evidence="5">
    <location>
        <begin position="18"/>
        <end position="78"/>
    </location>
</feature>
<evidence type="ECO:0000259" key="5">
    <source>
        <dbReference type="PROSITE" id="PS50977"/>
    </source>
</evidence>
<dbReference type="OrthoDB" id="9805134at2"/>
<evidence type="ECO:0000256" key="2">
    <source>
        <dbReference type="ARBA" id="ARBA00023125"/>
    </source>
</evidence>
<organism evidence="6 7">
    <name type="scientific">Cellulomonas aerilata</name>
    <dbReference type="NCBI Taxonomy" id="515326"/>
    <lineage>
        <taxon>Bacteria</taxon>
        <taxon>Bacillati</taxon>
        <taxon>Actinomycetota</taxon>
        <taxon>Actinomycetes</taxon>
        <taxon>Micrococcales</taxon>
        <taxon>Cellulomonadaceae</taxon>
        <taxon>Cellulomonas</taxon>
    </lineage>
</organism>
<reference evidence="6 7" key="1">
    <citation type="submission" date="2019-07" db="EMBL/GenBank/DDBJ databases">
        <title>Whole genome shotgun sequence of Cellulomonas aerilata NBRC 106308.</title>
        <authorList>
            <person name="Hosoyama A."/>
            <person name="Uohara A."/>
            <person name="Ohji S."/>
            <person name="Ichikawa N."/>
        </authorList>
    </citation>
    <scope>NUCLEOTIDE SEQUENCE [LARGE SCALE GENOMIC DNA]</scope>
    <source>
        <strain evidence="6 7">NBRC 106308</strain>
    </source>
</reference>
<comment type="caution">
    <text evidence="6">The sequence shown here is derived from an EMBL/GenBank/DDBJ whole genome shotgun (WGS) entry which is preliminary data.</text>
</comment>